<reference evidence="2 3" key="1">
    <citation type="journal article" date="2020" name="ISME J.">
        <title>Comparative genomics reveals insights into cyanobacterial evolution and habitat adaptation.</title>
        <authorList>
            <person name="Chen M.Y."/>
            <person name="Teng W.K."/>
            <person name="Zhao L."/>
            <person name="Hu C.X."/>
            <person name="Zhou Y.K."/>
            <person name="Han B.P."/>
            <person name="Song L.R."/>
            <person name="Shu W.S."/>
        </authorList>
    </citation>
    <scope>NUCLEOTIDE SEQUENCE [LARGE SCALE GENOMIC DNA]</scope>
    <source>
        <strain evidence="2 3">FACHB-196</strain>
    </source>
</reference>
<dbReference type="Gene3D" id="1.10.101.10">
    <property type="entry name" value="PGBD-like superfamily/PGBD"/>
    <property type="match status" value="1"/>
</dbReference>
<organism evidence="2 3">
    <name type="scientific">Anabaena lutea FACHB-196</name>
    <dbReference type="NCBI Taxonomy" id="2692881"/>
    <lineage>
        <taxon>Bacteria</taxon>
        <taxon>Bacillati</taxon>
        <taxon>Cyanobacteriota</taxon>
        <taxon>Cyanophyceae</taxon>
        <taxon>Nostocales</taxon>
        <taxon>Nostocaceae</taxon>
        <taxon>Anabaena</taxon>
    </lineage>
</organism>
<sequence length="185" mass="20629">MTEIGLLMTGVLNTTQPTLPPLPQQRPFHLENGVHKSANSQLSQLVPTPQITPPEVIETNEREKPKISTLALKREKILKQIRQKHLSLDSLKVAESQDISTIGKDGVKLSRYQAYNRQSMPILYFGSSGMSVRILQRLLVSNGYGIRIDGIFGPLTETAIKAFQNQRNLLVDGVVGQKTWSELTI</sequence>
<dbReference type="SUPFAM" id="SSF47090">
    <property type="entry name" value="PGBD-like"/>
    <property type="match status" value="1"/>
</dbReference>
<evidence type="ECO:0000313" key="2">
    <source>
        <dbReference type="EMBL" id="MBD2569092.1"/>
    </source>
</evidence>
<evidence type="ECO:0000313" key="3">
    <source>
        <dbReference type="Proteomes" id="UP000640531"/>
    </source>
</evidence>
<protein>
    <submittedName>
        <fullName evidence="2">Peptidoglycan-binding protein</fullName>
    </submittedName>
</protein>
<dbReference type="InterPro" id="IPR036365">
    <property type="entry name" value="PGBD-like_sf"/>
</dbReference>
<name>A0ABR8FIP3_9NOST</name>
<dbReference type="Pfam" id="PF01471">
    <property type="entry name" value="PG_binding_1"/>
    <property type="match status" value="1"/>
</dbReference>
<feature type="domain" description="Peptidoglycan binding-like" evidence="1">
    <location>
        <begin position="130"/>
        <end position="182"/>
    </location>
</feature>
<dbReference type="EMBL" id="JACJST010000012">
    <property type="protein sequence ID" value="MBD2569092.1"/>
    <property type="molecule type" value="Genomic_DNA"/>
</dbReference>
<keyword evidence="3" id="KW-1185">Reference proteome</keyword>
<gene>
    <name evidence="2" type="ORF">H6G59_14540</name>
</gene>
<dbReference type="RefSeq" id="WP_190715577.1">
    <property type="nucleotide sequence ID" value="NZ_JACJST010000012.1"/>
</dbReference>
<dbReference type="Proteomes" id="UP000640531">
    <property type="component" value="Unassembled WGS sequence"/>
</dbReference>
<dbReference type="InterPro" id="IPR002477">
    <property type="entry name" value="Peptidoglycan-bd-like"/>
</dbReference>
<proteinExistence type="predicted"/>
<dbReference type="InterPro" id="IPR036366">
    <property type="entry name" value="PGBDSf"/>
</dbReference>
<accession>A0ABR8FIP3</accession>
<comment type="caution">
    <text evidence="2">The sequence shown here is derived from an EMBL/GenBank/DDBJ whole genome shotgun (WGS) entry which is preliminary data.</text>
</comment>
<evidence type="ECO:0000259" key="1">
    <source>
        <dbReference type="Pfam" id="PF01471"/>
    </source>
</evidence>